<dbReference type="Proteomes" id="UP000249402">
    <property type="component" value="Unassembled WGS sequence"/>
</dbReference>
<dbReference type="Pfam" id="PF01494">
    <property type="entry name" value="FAD_binding_3"/>
    <property type="match status" value="1"/>
</dbReference>
<keyword evidence="5" id="KW-0560">Oxidoreductase</keyword>
<dbReference type="VEuPathDB" id="FungiDB:BO80DRAFT_430254"/>
<evidence type="ECO:0000256" key="1">
    <source>
        <dbReference type="ARBA" id="ARBA00001974"/>
    </source>
</evidence>
<keyword evidence="7" id="KW-0472">Membrane</keyword>
<evidence type="ECO:0000256" key="4">
    <source>
        <dbReference type="ARBA" id="ARBA00022827"/>
    </source>
</evidence>
<keyword evidence="6" id="KW-0503">Monooxygenase</keyword>
<dbReference type="PANTHER" id="PTHR13789">
    <property type="entry name" value="MONOOXYGENASE"/>
    <property type="match status" value="1"/>
</dbReference>
<protein>
    <submittedName>
        <fullName evidence="9">FAD/NAD(P)-binding domain-containing protein</fullName>
    </submittedName>
</protein>
<dbReference type="OrthoDB" id="16820at2759"/>
<dbReference type="GeneID" id="37225536"/>
<dbReference type="GO" id="GO:0004497">
    <property type="term" value="F:monooxygenase activity"/>
    <property type="evidence" value="ECO:0007669"/>
    <property type="project" value="UniProtKB-KW"/>
</dbReference>
<gene>
    <name evidence="9" type="ORF">BO80DRAFT_430254</name>
</gene>
<proteinExistence type="inferred from homology"/>
<feature type="transmembrane region" description="Helical" evidence="7">
    <location>
        <begin position="12"/>
        <end position="32"/>
    </location>
</feature>
<dbReference type="InterPro" id="IPR036188">
    <property type="entry name" value="FAD/NAD-bd_sf"/>
</dbReference>
<evidence type="ECO:0000256" key="6">
    <source>
        <dbReference type="ARBA" id="ARBA00023033"/>
    </source>
</evidence>
<sequence length="476" mass="53331">MTVTTDCPKQYPATGISVLIVGAGVAGLMAALECRRNGHDVRVIERSPEQVITGDSFTIGPSAIHALDHWPQMVIENEKIANNPTISFHDLTGARATVPKHINYRQGQNSKNAPEQVHRHWRPQFHNMLLKQLSAIGINVEYGHRAVEYFEDDPAGRGGIVLENGDRMDADVIVVADGVGSHSTSVTMGREIQARPSGEALYRTAFPVEIAMADPVVRERFPIVEGNEGPIELWTGEKIRFIIARTADTMSWALSHNDYASATESWSHSADPDEVLKITATIPNWPEVADRLIRLTPRDRLLHFRVMWRDPQPSWVSPAGRIVQIGDAAHTYVPSSGNGATQGIEDAVSLATCLRMAGRTGEVPWALRVHNRLRFVRVSCLQKLGLINRKTYTRAPSKGNFTPKGIENLMAEWIWNHNPEEYAEENYNKVLDHLQLGTPFQDTNIPRGHIYRDWTIDEILCQQERGEEVELDGEWE</sequence>
<dbReference type="SUPFAM" id="SSF51905">
    <property type="entry name" value="FAD/NAD(P)-binding domain"/>
    <property type="match status" value="1"/>
</dbReference>
<keyword evidence="7" id="KW-0812">Transmembrane</keyword>
<name>A0A395GI04_9EURO</name>
<evidence type="ECO:0000256" key="5">
    <source>
        <dbReference type="ARBA" id="ARBA00023002"/>
    </source>
</evidence>
<evidence type="ECO:0000256" key="7">
    <source>
        <dbReference type="SAM" id="Phobius"/>
    </source>
</evidence>
<dbReference type="InterPro" id="IPR002938">
    <property type="entry name" value="FAD-bd"/>
</dbReference>
<keyword evidence="3" id="KW-0285">Flavoprotein</keyword>
<dbReference type="STRING" id="1448316.A0A395GI04"/>
<comment type="cofactor">
    <cofactor evidence="1">
        <name>FAD</name>
        <dbReference type="ChEBI" id="CHEBI:57692"/>
    </cofactor>
</comment>
<evidence type="ECO:0000313" key="9">
    <source>
        <dbReference type="EMBL" id="RAK95030.1"/>
    </source>
</evidence>
<dbReference type="AlphaFoldDB" id="A0A395GI04"/>
<dbReference type="Gene3D" id="3.50.50.60">
    <property type="entry name" value="FAD/NAD(P)-binding domain"/>
    <property type="match status" value="1"/>
</dbReference>
<evidence type="ECO:0000259" key="8">
    <source>
        <dbReference type="Pfam" id="PF01494"/>
    </source>
</evidence>
<dbReference type="RefSeq" id="XP_025569358.1">
    <property type="nucleotide sequence ID" value="XM_025720671.1"/>
</dbReference>
<dbReference type="InterPro" id="IPR050493">
    <property type="entry name" value="FAD-dep_Monooxygenase_BioMet"/>
</dbReference>
<dbReference type="PRINTS" id="PR00420">
    <property type="entry name" value="RNGMNOXGNASE"/>
</dbReference>
<feature type="domain" description="FAD-binding" evidence="8">
    <location>
        <begin position="17"/>
        <end position="357"/>
    </location>
</feature>
<dbReference type="PANTHER" id="PTHR13789:SF315">
    <property type="entry name" value="FAD-DEPENDENT MONOOXYGENASE MDPD"/>
    <property type="match status" value="1"/>
</dbReference>
<evidence type="ECO:0000256" key="2">
    <source>
        <dbReference type="ARBA" id="ARBA00007992"/>
    </source>
</evidence>
<reference evidence="9 10" key="1">
    <citation type="submission" date="2018-02" db="EMBL/GenBank/DDBJ databases">
        <title>The genomes of Aspergillus section Nigri reveals drivers in fungal speciation.</title>
        <authorList>
            <consortium name="DOE Joint Genome Institute"/>
            <person name="Vesth T.C."/>
            <person name="Nybo J."/>
            <person name="Theobald S."/>
            <person name="Brandl J."/>
            <person name="Frisvad J.C."/>
            <person name="Nielsen K.F."/>
            <person name="Lyhne E.K."/>
            <person name="Kogle M.E."/>
            <person name="Kuo A."/>
            <person name="Riley R."/>
            <person name="Clum A."/>
            <person name="Nolan M."/>
            <person name="Lipzen A."/>
            <person name="Salamov A."/>
            <person name="Henrissat B."/>
            <person name="Wiebenga A."/>
            <person name="De vries R.P."/>
            <person name="Grigoriev I.V."/>
            <person name="Mortensen U.H."/>
            <person name="Andersen M.R."/>
            <person name="Baker S.E."/>
        </authorList>
    </citation>
    <scope>NUCLEOTIDE SEQUENCE [LARGE SCALE GENOMIC DNA]</scope>
    <source>
        <strain evidence="9 10">CBS 121593</strain>
    </source>
</reference>
<dbReference type="GO" id="GO:0071949">
    <property type="term" value="F:FAD binding"/>
    <property type="evidence" value="ECO:0007669"/>
    <property type="project" value="InterPro"/>
</dbReference>
<organism evidence="9 10">
    <name type="scientific">Aspergillus ibericus CBS 121593</name>
    <dbReference type="NCBI Taxonomy" id="1448316"/>
    <lineage>
        <taxon>Eukaryota</taxon>
        <taxon>Fungi</taxon>
        <taxon>Dikarya</taxon>
        <taxon>Ascomycota</taxon>
        <taxon>Pezizomycotina</taxon>
        <taxon>Eurotiomycetes</taxon>
        <taxon>Eurotiomycetidae</taxon>
        <taxon>Eurotiales</taxon>
        <taxon>Aspergillaceae</taxon>
        <taxon>Aspergillus</taxon>
        <taxon>Aspergillus subgen. Circumdati</taxon>
    </lineage>
</organism>
<keyword evidence="7" id="KW-1133">Transmembrane helix</keyword>
<accession>A0A395GI04</accession>
<evidence type="ECO:0000256" key="3">
    <source>
        <dbReference type="ARBA" id="ARBA00022630"/>
    </source>
</evidence>
<keyword evidence="4" id="KW-0274">FAD</keyword>
<dbReference type="EMBL" id="KZ824507">
    <property type="protein sequence ID" value="RAK95030.1"/>
    <property type="molecule type" value="Genomic_DNA"/>
</dbReference>
<keyword evidence="10" id="KW-1185">Reference proteome</keyword>
<comment type="similarity">
    <text evidence="2">Belongs to the paxM FAD-dependent monooxygenase family.</text>
</comment>
<evidence type="ECO:0000313" key="10">
    <source>
        <dbReference type="Proteomes" id="UP000249402"/>
    </source>
</evidence>